<name>A0ABV7KL09_PLAOK</name>
<dbReference type="Proteomes" id="UP001595625">
    <property type="component" value="Unassembled WGS sequence"/>
</dbReference>
<sequence length="250" mass="28584">MKNDENFETGASHGLPHKTRAEMHESLPVAVKNWLQTTGALDHEPIRSVRLKQTGTIKLKPEQRDWTASESEQISYTNPPAFRWDVKMKLGPGIYVTGKDSFEGGKGSMRIKLGGIMPISKTMENEKTDQSSLQRYLMELAWYPTAALGPYISWEEEDAHTAMATLKYAGLKGTATFYFDEQYELVKVEAWRYKESDEDSRLVLCTGTIKDQQRVGGLKVPVEIEISWLLESGTFTWYRFRASDIRFNDR</sequence>
<organism evidence="1 2">
    <name type="scientific">Planomicrobium okeanokoites</name>
    <name type="common">Planococcus okeanokoites</name>
    <name type="synonym">Flavobacterium okeanokoites</name>
    <dbReference type="NCBI Taxonomy" id="244"/>
    <lineage>
        <taxon>Bacteria</taxon>
        <taxon>Bacillati</taxon>
        <taxon>Bacillota</taxon>
        <taxon>Bacilli</taxon>
        <taxon>Bacillales</taxon>
        <taxon>Caryophanaceae</taxon>
        <taxon>Planomicrobium</taxon>
    </lineage>
</organism>
<proteinExistence type="predicted"/>
<reference evidence="2" key="1">
    <citation type="journal article" date="2019" name="Int. J. Syst. Evol. Microbiol.">
        <title>The Global Catalogue of Microorganisms (GCM) 10K type strain sequencing project: providing services to taxonomists for standard genome sequencing and annotation.</title>
        <authorList>
            <consortium name="The Broad Institute Genomics Platform"/>
            <consortium name="The Broad Institute Genome Sequencing Center for Infectious Disease"/>
            <person name="Wu L."/>
            <person name="Ma J."/>
        </authorList>
    </citation>
    <scope>NUCLEOTIDE SEQUENCE [LARGE SCALE GENOMIC DNA]</scope>
    <source>
        <strain evidence="2">CCM 320</strain>
    </source>
</reference>
<gene>
    <name evidence="1" type="ORF">ACFOEJ_03355</name>
</gene>
<evidence type="ECO:0000313" key="1">
    <source>
        <dbReference type="EMBL" id="MFC3210110.1"/>
    </source>
</evidence>
<protein>
    <submittedName>
        <fullName evidence="1">DUF6920 family protein</fullName>
    </submittedName>
</protein>
<dbReference type="EMBL" id="JBHRUJ010000004">
    <property type="protein sequence ID" value="MFC3210110.1"/>
    <property type="molecule type" value="Genomic_DNA"/>
</dbReference>
<dbReference type="InterPro" id="IPR054213">
    <property type="entry name" value="DUF6920"/>
</dbReference>
<accession>A0ABV7KL09</accession>
<comment type="caution">
    <text evidence="1">The sequence shown here is derived from an EMBL/GenBank/DDBJ whole genome shotgun (WGS) entry which is preliminary data.</text>
</comment>
<dbReference type="RefSeq" id="WP_117313269.1">
    <property type="nucleotide sequence ID" value="NZ_JBHRUJ010000004.1"/>
</dbReference>
<evidence type="ECO:0000313" key="2">
    <source>
        <dbReference type="Proteomes" id="UP001595625"/>
    </source>
</evidence>
<dbReference type="Pfam" id="PF21900">
    <property type="entry name" value="DUF6920"/>
    <property type="match status" value="1"/>
</dbReference>
<keyword evidence="2" id="KW-1185">Reference proteome</keyword>